<evidence type="ECO:0000313" key="3">
    <source>
        <dbReference type="EMBL" id="CAL4100669.1"/>
    </source>
</evidence>
<feature type="region of interest" description="Disordered" evidence="1">
    <location>
        <begin position="1"/>
        <end position="137"/>
    </location>
</feature>
<dbReference type="EMBL" id="CAXKWB010011272">
    <property type="protein sequence ID" value="CAL4100669.1"/>
    <property type="molecule type" value="Genomic_DNA"/>
</dbReference>
<dbReference type="PANTHER" id="PTHR45920">
    <property type="entry name" value="FORMIN HOMOLOGY 2 DOMAIN CONTAINING, ISOFORM I"/>
    <property type="match status" value="1"/>
</dbReference>
<dbReference type="GO" id="GO:0005737">
    <property type="term" value="C:cytoplasm"/>
    <property type="evidence" value="ECO:0007669"/>
    <property type="project" value="TreeGrafter"/>
</dbReference>
<dbReference type="InterPro" id="IPR014767">
    <property type="entry name" value="DAD_dom"/>
</dbReference>
<evidence type="ECO:0000313" key="4">
    <source>
        <dbReference type="Proteomes" id="UP001497623"/>
    </source>
</evidence>
<reference evidence="3 4" key="1">
    <citation type="submission" date="2024-05" db="EMBL/GenBank/DDBJ databases">
        <authorList>
            <person name="Wallberg A."/>
        </authorList>
    </citation>
    <scope>NUCLEOTIDE SEQUENCE [LARGE SCALE GENOMIC DNA]</scope>
</reference>
<feature type="compositionally biased region" description="Polar residues" evidence="1">
    <location>
        <begin position="97"/>
        <end position="107"/>
    </location>
</feature>
<dbReference type="GO" id="GO:0005856">
    <property type="term" value="C:cytoskeleton"/>
    <property type="evidence" value="ECO:0007669"/>
    <property type="project" value="TreeGrafter"/>
</dbReference>
<proteinExistence type="predicted"/>
<name>A0AAV2QWN4_MEGNR</name>
<gene>
    <name evidence="3" type="ORF">MNOR_LOCUS16856</name>
</gene>
<dbReference type="AlphaFoldDB" id="A0AAV2QWN4"/>
<feature type="compositionally biased region" description="Basic and acidic residues" evidence="1">
    <location>
        <begin position="27"/>
        <end position="46"/>
    </location>
</feature>
<evidence type="ECO:0000259" key="2">
    <source>
        <dbReference type="PROSITE" id="PS51231"/>
    </source>
</evidence>
<sequence length="151" mass="17066">DGQVVKSRSGKELDGRHRGHKSILKPDSMEKFKRPKTKEEKADSDLRQLLQCSDVSDGETIRGKNTWRRSREGKVRSRGETEMMDDGNDALLDSLVKTATQAPTSRSTPRDRKRSRHADRKSFPSASGPHRSRSRRAIEELSDLQALALLN</sequence>
<feature type="non-terminal residue" evidence="3">
    <location>
        <position position="1"/>
    </location>
</feature>
<dbReference type="PROSITE" id="PS51231">
    <property type="entry name" value="DAD"/>
    <property type="match status" value="1"/>
</dbReference>
<dbReference type="PANTHER" id="PTHR45920:SF4">
    <property type="entry name" value="FORMIN HOMOLOGY 2 DOMAIN CONTAINING, ISOFORM I"/>
    <property type="match status" value="1"/>
</dbReference>
<dbReference type="Proteomes" id="UP001497623">
    <property type="component" value="Unassembled WGS sequence"/>
</dbReference>
<evidence type="ECO:0000256" key="1">
    <source>
        <dbReference type="SAM" id="MobiDB-lite"/>
    </source>
</evidence>
<organism evidence="3 4">
    <name type="scientific">Meganyctiphanes norvegica</name>
    <name type="common">Northern krill</name>
    <name type="synonym">Thysanopoda norvegica</name>
    <dbReference type="NCBI Taxonomy" id="48144"/>
    <lineage>
        <taxon>Eukaryota</taxon>
        <taxon>Metazoa</taxon>
        <taxon>Ecdysozoa</taxon>
        <taxon>Arthropoda</taxon>
        <taxon>Crustacea</taxon>
        <taxon>Multicrustacea</taxon>
        <taxon>Malacostraca</taxon>
        <taxon>Eumalacostraca</taxon>
        <taxon>Eucarida</taxon>
        <taxon>Euphausiacea</taxon>
        <taxon>Euphausiidae</taxon>
        <taxon>Meganyctiphanes</taxon>
    </lineage>
</organism>
<protein>
    <recommendedName>
        <fullName evidence="2">DAD domain-containing protein</fullName>
    </recommendedName>
</protein>
<feature type="domain" description="DAD" evidence="2">
    <location>
        <begin position="85"/>
        <end position="117"/>
    </location>
</feature>
<dbReference type="GO" id="GO:0051015">
    <property type="term" value="F:actin filament binding"/>
    <property type="evidence" value="ECO:0007669"/>
    <property type="project" value="TreeGrafter"/>
</dbReference>
<keyword evidence="4" id="KW-1185">Reference proteome</keyword>
<accession>A0AAV2QWN4</accession>
<feature type="compositionally biased region" description="Basic and acidic residues" evidence="1">
    <location>
        <begin position="69"/>
        <end position="81"/>
    </location>
</feature>
<dbReference type="GO" id="GO:0030866">
    <property type="term" value="P:cortical actin cytoskeleton organization"/>
    <property type="evidence" value="ECO:0007669"/>
    <property type="project" value="TreeGrafter"/>
</dbReference>
<comment type="caution">
    <text evidence="3">The sequence shown here is derived from an EMBL/GenBank/DDBJ whole genome shotgun (WGS) entry which is preliminary data.</text>
</comment>